<sequence length="199" mass="21330">MSILEKYVRNERGGAAAEFALIVPIMLVFLLGILDVGFYAWQINRAEKATQMGARFAVVTEMVPNGLETYSFVLDGSTVQGTAVSQTAFPGVACTSTACTCKASCSFTPGFDGTAFNAIADRMRLFKSEITNANVKIDYDWSGLGYAGDPNGPEVAPIVTVRLESMQHRPLLSFLLGTVDLPDFAYSLTAEDSSGNVSN</sequence>
<keyword evidence="1" id="KW-0812">Transmembrane</keyword>
<comment type="caution">
    <text evidence="3">The sequence shown here is derived from an EMBL/GenBank/DDBJ whole genome shotgun (WGS) entry which is preliminary data.</text>
</comment>
<feature type="domain" description="TadE-like" evidence="2">
    <location>
        <begin position="13"/>
        <end position="55"/>
    </location>
</feature>
<keyword evidence="1" id="KW-0472">Membrane</keyword>
<dbReference type="AlphaFoldDB" id="A0A6I4TRV8"/>
<keyword evidence="1" id="KW-1133">Transmembrane helix</keyword>
<keyword evidence="4" id="KW-1185">Reference proteome</keyword>
<dbReference type="RefSeq" id="WP_160596133.1">
    <property type="nucleotide sequence ID" value="NZ_WTYI01000001.1"/>
</dbReference>
<accession>A0A6I4TRV8</accession>
<evidence type="ECO:0000313" key="3">
    <source>
        <dbReference type="EMBL" id="MXO97153.1"/>
    </source>
</evidence>
<name>A0A6I4TRV8_9SPHN</name>
<proteinExistence type="predicted"/>
<dbReference type="Pfam" id="PF07811">
    <property type="entry name" value="TadE"/>
    <property type="match status" value="1"/>
</dbReference>
<protein>
    <submittedName>
        <fullName evidence="3">Pilus assembly protein</fullName>
    </submittedName>
</protein>
<dbReference type="InterPro" id="IPR012495">
    <property type="entry name" value="TadE-like_dom"/>
</dbReference>
<organism evidence="3 4">
    <name type="scientific">Qipengyuania aquimaris</name>
    <dbReference type="NCBI Taxonomy" id="255984"/>
    <lineage>
        <taxon>Bacteria</taxon>
        <taxon>Pseudomonadati</taxon>
        <taxon>Pseudomonadota</taxon>
        <taxon>Alphaproteobacteria</taxon>
        <taxon>Sphingomonadales</taxon>
        <taxon>Erythrobacteraceae</taxon>
        <taxon>Qipengyuania</taxon>
    </lineage>
</organism>
<dbReference type="Proteomes" id="UP000432727">
    <property type="component" value="Unassembled WGS sequence"/>
</dbReference>
<reference evidence="3 4" key="1">
    <citation type="submission" date="2019-12" db="EMBL/GenBank/DDBJ databases">
        <title>Genomic-based taxomic classification of the family Erythrobacteraceae.</title>
        <authorList>
            <person name="Xu L."/>
        </authorList>
    </citation>
    <scope>NUCLEOTIDE SEQUENCE [LARGE SCALE GENOMIC DNA]</scope>
    <source>
        <strain evidence="3 4">JCM 12189</strain>
    </source>
</reference>
<feature type="transmembrane region" description="Helical" evidence="1">
    <location>
        <begin position="21"/>
        <end position="41"/>
    </location>
</feature>
<dbReference type="EMBL" id="WTYI01000001">
    <property type="protein sequence ID" value="MXO97153.1"/>
    <property type="molecule type" value="Genomic_DNA"/>
</dbReference>
<evidence type="ECO:0000259" key="2">
    <source>
        <dbReference type="Pfam" id="PF07811"/>
    </source>
</evidence>
<gene>
    <name evidence="3" type="ORF">GRI34_12070</name>
</gene>
<evidence type="ECO:0000256" key="1">
    <source>
        <dbReference type="SAM" id="Phobius"/>
    </source>
</evidence>
<evidence type="ECO:0000313" key="4">
    <source>
        <dbReference type="Proteomes" id="UP000432727"/>
    </source>
</evidence>
<dbReference type="OrthoDB" id="7187024at2"/>